<dbReference type="PANTHER" id="PTHR12147:SF26">
    <property type="entry name" value="PEPTIDASE M28 DOMAIN-CONTAINING PROTEIN"/>
    <property type="match status" value="1"/>
</dbReference>
<feature type="chain" id="PRO_5047172575" evidence="9">
    <location>
        <begin position="25"/>
        <end position="508"/>
    </location>
</feature>
<evidence type="ECO:0000256" key="5">
    <source>
        <dbReference type="ARBA" id="ARBA00022729"/>
    </source>
</evidence>
<protein>
    <submittedName>
        <fullName evidence="12">Zn-dependent M28 family amino/carboxypeptidase</fullName>
    </submittedName>
</protein>
<evidence type="ECO:0000256" key="9">
    <source>
        <dbReference type="SAM" id="SignalP"/>
    </source>
</evidence>
<dbReference type="InterPro" id="IPR046450">
    <property type="entry name" value="PA_dom_sf"/>
</dbReference>
<keyword evidence="6" id="KW-0378">Hydrolase</keyword>
<feature type="domain" description="Peptidase M28" evidence="11">
    <location>
        <begin position="244"/>
        <end position="459"/>
    </location>
</feature>
<dbReference type="SUPFAM" id="SSF52025">
    <property type="entry name" value="PA domain"/>
    <property type="match status" value="1"/>
</dbReference>
<dbReference type="SUPFAM" id="SSF53187">
    <property type="entry name" value="Zn-dependent exopeptidases"/>
    <property type="match status" value="1"/>
</dbReference>
<dbReference type="Proteomes" id="UP000741013">
    <property type="component" value="Unassembled WGS sequence"/>
</dbReference>
<reference evidence="12 13" key="1">
    <citation type="submission" date="2021-03" db="EMBL/GenBank/DDBJ databases">
        <title>Sequencing the genomes of 1000 actinobacteria strains.</title>
        <authorList>
            <person name="Klenk H.-P."/>
        </authorList>
    </citation>
    <scope>NUCLEOTIDE SEQUENCE [LARGE SCALE GENOMIC DNA]</scope>
    <source>
        <strain evidence="12 13">DSM 45510</strain>
    </source>
</reference>
<dbReference type="PANTHER" id="PTHR12147">
    <property type="entry name" value="METALLOPEPTIDASE M28 FAMILY MEMBER"/>
    <property type="match status" value="1"/>
</dbReference>
<dbReference type="Pfam" id="PF04389">
    <property type="entry name" value="Peptidase_M28"/>
    <property type="match status" value="1"/>
</dbReference>
<feature type="compositionally biased region" description="Basic and acidic residues" evidence="8">
    <location>
        <begin position="499"/>
        <end position="508"/>
    </location>
</feature>
<dbReference type="InterPro" id="IPR045175">
    <property type="entry name" value="M28_fam"/>
</dbReference>
<keyword evidence="2" id="KW-0031">Aminopeptidase</keyword>
<dbReference type="InterPro" id="IPR003137">
    <property type="entry name" value="PA_domain"/>
</dbReference>
<keyword evidence="5 9" id="KW-0732">Signal</keyword>
<comment type="caution">
    <text evidence="12">The sequence shown here is derived from an EMBL/GenBank/DDBJ whole genome shotgun (WGS) entry which is preliminary data.</text>
</comment>
<dbReference type="InterPro" id="IPR041756">
    <property type="entry name" value="M28_SGAP-like"/>
</dbReference>
<evidence type="ECO:0000313" key="12">
    <source>
        <dbReference type="EMBL" id="MBP2179470.1"/>
    </source>
</evidence>
<organism evidence="12 13">
    <name type="scientific">Amycolatopsis magusensis</name>
    <dbReference type="NCBI Taxonomy" id="882444"/>
    <lineage>
        <taxon>Bacteria</taxon>
        <taxon>Bacillati</taxon>
        <taxon>Actinomycetota</taxon>
        <taxon>Actinomycetes</taxon>
        <taxon>Pseudonocardiales</taxon>
        <taxon>Pseudonocardiaceae</taxon>
        <taxon>Amycolatopsis</taxon>
    </lineage>
</organism>
<dbReference type="Gene3D" id="3.50.30.30">
    <property type="match status" value="1"/>
</dbReference>
<evidence type="ECO:0000259" key="11">
    <source>
        <dbReference type="Pfam" id="PF04389"/>
    </source>
</evidence>
<dbReference type="InterPro" id="IPR007484">
    <property type="entry name" value="Peptidase_M28"/>
</dbReference>
<sequence length="508" mass="52062">MRKKLAPAVALAACAGLALGTAPAAGAQAQAVPDGPALAKQLVKKVDVGGVNRHLIALQRIADQNGRTRAASTPGYDKSADYVATKLEAAGFTVTRQQFPFTYSETLAESLEVAGADVPIIVMTYSPSTPVGGITAPLAVVPADATPGCEASDYTGVTGKIVLVSRGACSFAQKQQAAAEAGAVGAIIYNNTEGDLNGTLGDPADAKIPTGGITQAAGQTLAGQNGASVTLELRTIQEERTTSNVIAETKTGRKDNVVMAGAHLDSVPGGAGINDNGTGSAGLLETALQLGGSPKVNNAVRFAWWGAEEFGLVGSDYYTSQLSFEQQLDIALYLNFDMIGSPNAAYFAYDGDDSAGEGSGPGPYGSAQIEQQFVGYLGAQGIPVEDTDFSGRSDYGGFIALGIPAGGLFTGAEGIKTEAQAAKWGGKAGVAYDPCYHQPCDNLGNVDRKALDRNADALAWVTAVYGISTEEVNGVGPQGAKNKKKTADQRKTQRSLSAHAEHTHSAAA</sequence>
<dbReference type="CDD" id="cd03876">
    <property type="entry name" value="M28_SGAP_like"/>
    <property type="match status" value="1"/>
</dbReference>
<evidence type="ECO:0000313" key="13">
    <source>
        <dbReference type="Proteomes" id="UP000741013"/>
    </source>
</evidence>
<evidence type="ECO:0000256" key="3">
    <source>
        <dbReference type="ARBA" id="ARBA00022670"/>
    </source>
</evidence>
<keyword evidence="3" id="KW-0645">Protease</keyword>
<gene>
    <name evidence="12" type="ORF">JOM49_000996</name>
</gene>
<keyword evidence="13" id="KW-1185">Reference proteome</keyword>
<proteinExistence type="inferred from homology"/>
<evidence type="ECO:0000256" key="6">
    <source>
        <dbReference type="ARBA" id="ARBA00022801"/>
    </source>
</evidence>
<evidence type="ECO:0000256" key="4">
    <source>
        <dbReference type="ARBA" id="ARBA00022723"/>
    </source>
</evidence>
<feature type="region of interest" description="Disordered" evidence="8">
    <location>
        <begin position="472"/>
        <end position="508"/>
    </location>
</feature>
<evidence type="ECO:0000256" key="8">
    <source>
        <dbReference type="SAM" id="MobiDB-lite"/>
    </source>
</evidence>
<keyword evidence="4" id="KW-0479">Metal-binding</keyword>
<dbReference type="Pfam" id="PF02225">
    <property type="entry name" value="PA"/>
    <property type="match status" value="1"/>
</dbReference>
<feature type="signal peptide" evidence="9">
    <location>
        <begin position="1"/>
        <end position="24"/>
    </location>
</feature>
<accession>A0ABS4PJA6</accession>
<name>A0ABS4PJA6_9PSEU</name>
<evidence type="ECO:0000256" key="2">
    <source>
        <dbReference type="ARBA" id="ARBA00022438"/>
    </source>
</evidence>
<evidence type="ECO:0000256" key="7">
    <source>
        <dbReference type="ARBA" id="ARBA00022833"/>
    </source>
</evidence>
<evidence type="ECO:0000256" key="1">
    <source>
        <dbReference type="ARBA" id="ARBA00005957"/>
    </source>
</evidence>
<feature type="domain" description="PA" evidence="10">
    <location>
        <begin position="135"/>
        <end position="221"/>
    </location>
</feature>
<dbReference type="Gene3D" id="3.40.630.10">
    <property type="entry name" value="Zn peptidases"/>
    <property type="match status" value="1"/>
</dbReference>
<comment type="similarity">
    <text evidence="1">Belongs to the peptidase M28 family. M28A subfamily.</text>
</comment>
<keyword evidence="7" id="KW-0862">Zinc</keyword>
<evidence type="ECO:0000259" key="10">
    <source>
        <dbReference type="Pfam" id="PF02225"/>
    </source>
</evidence>
<dbReference type="EMBL" id="JAGGMS010000001">
    <property type="protein sequence ID" value="MBP2179470.1"/>
    <property type="molecule type" value="Genomic_DNA"/>
</dbReference>